<proteinExistence type="predicted"/>
<dbReference type="AlphaFoldDB" id="A0A5J4V500"/>
<name>A0A5J4V500_9EUKA</name>
<sequence>NKGNALIFEVGNKLEEDLEDFDDEEEEEDQNCLLDGESDYLADGDEDDQRLGFGVGEFFY</sequence>
<evidence type="ECO:0000313" key="1">
    <source>
        <dbReference type="EMBL" id="KAA6377623.1"/>
    </source>
</evidence>
<gene>
    <name evidence="1" type="ORF">EZS28_026851</name>
</gene>
<reference evidence="1 2" key="1">
    <citation type="submission" date="2019-03" db="EMBL/GenBank/DDBJ databases">
        <title>Single cell metagenomics reveals metabolic interactions within the superorganism composed of flagellate Streblomastix strix and complex community of Bacteroidetes bacteria on its surface.</title>
        <authorList>
            <person name="Treitli S.C."/>
            <person name="Kolisko M."/>
            <person name="Husnik F."/>
            <person name="Keeling P."/>
            <person name="Hampl V."/>
        </authorList>
    </citation>
    <scope>NUCLEOTIDE SEQUENCE [LARGE SCALE GENOMIC DNA]</scope>
    <source>
        <strain evidence="1">ST1C</strain>
    </source>
</reference>
<accession>A0A5J4V500</accession>
<dbReference type="Proteomes" id="UP000324800">
    <property type="component" value="Unassembled WGS sequence"/>
</dbReference>
<comment type="caution">
    <text evidence="1">The sequence shown here is derived from an EMBL/GenBank/DDBJ whole genome shotgun (WGS) entry which is preliminary data.</text>
</comment>
<feature type="non-terminal residue" evidence="1">
    <location>
        <position position="1"/>
    </location>
</feature>
<organism evidence="1 2">
    <name type="scientific">Streblomastix strix</name>
    <dbReference type="NCBI Taxonomy" id="222440"/>
    <lineage>
        <taxon>Eukaryota</taxon>
        <taxon>Metamonada</taxon>
        <taxon>Preaxostyla</taxon>
        <taxon>Oxymonadida</taxon>
        <taxon>Streblomastigidae</taxon>
        <taxon>Streblomastix</taxon>
    </lineage>
</organism>
<dbReference type="EMBL" id="SNRW01009688">
    <property type="protein sequence ID" value="KAA6377623.1"/>
    <property type="molecule type" value="Genomic_DNA"/>
</dbReference>
<evidence type="ECO:0000313" key="2">
    <source>
        <dbReference type="Proteomes" id="UP000324800"/>
    </source>
</evidence>
<protein>
    <submittedName>
        <fullName evidence="1">Uncharacterized protein</fullName>
    </submittedName>
</protein>